<dbReference type="PANTHER" id="PTHR30538">
    <property type="entry name" value="LYSINE 2,3-AMINOMUTASE-RELATED"/>
    <property type="match status" value="1"/>
</dbReference>
<feature type="binding site" evidence="11">
    <location>
        <position position="108"/>
    </location>
    <ligand>
        <name>[4Fe-4S] cluster</name>
        <dbReference type="ChEBI" id="CHEBI:49883"/>
        <note>4Fe-4S-S-AdoMet</note>
    </ligand>
</feature>
<dbReference type="GO" id="GO:0046872">
    <property type="term" value="F:metal ion binding"/>
    <property type="evidence" value="ECO:0007669"/>
    <property type="project" value="UniProtKB-KW"/>
</dbReference>
<evidence type="ECO:0000256" key="10">
    <source>
        <dbReference type="ARBA" id="ARBA00023235"/>
    </source>
</evidence>
<keyword evidence="9 11" id="KW-0411">Iron-sulfur</keyword>
<feature type="domain" description="Radical SAM core" evidence="13">
    <location>
        <begin position="90"/>
        <end position="302"/>
    </location>
</feature>
<dbReference type="SUPFAM" id="SSF102114">
    <property type="entry name" value="Radical SAM enzymes"/>
    <property type="match status" value="1"/>
</dbReference>
<feature type="binding site" evidence="11">
    <location>
        <position position="104"/>
    </location>
    <ligand>
        <name>[4Fe-4S] cluster</name>
        <dbReference type="ChEBI" id="CHEBI:49883"/>
        <note>4Fe-4S-S-AdoMet</note>
    </ligand>
</feature>
<dbReference type="Pfam" id="PF04055">
    <property type="entry name" value="Radical_SAM"/>
    <property type="match status" value="1"/>
</dbReference>
<evidence type="ECO:0000256" key="4">
    <source>
        <dbReference type="ARBA" id="ARBA00022485"/>
    </source>
</evidence>
<comment type="cofactor">
    <cofactor evidence="2">
        <name>[4Fe-4S] cluster</name>
        <dbReference type="ChEBI" id="CHEBI:49883"/>
    </cofactor>
</comment>
<evidence type="ECO:0000256" key="5">
    <source>
        <dbReference type="ARBA" id="ARBA00022691"/>
    </source>
</evidence>
<dbReference type="InterPro" id="IPR025895">
    <property type="entry name" value="LAM_C_dom"/>
</dbReference>
<evidence type="ECO:0000256" key="3">
    <source>
        <dbReference type="ARBA" id="ARBA00008703"/>
    </source>
</evidence>
<evidence type="ECO:0000259" key="13">
    <source>
        <dbReference type="PROSITE" id="PS51918"/>
    </source>
</evidence>
<dbReference type="PIRSF" id="PIRSF004911">
    <property type="entry name" value="DUF160"/>
    <property type="match status" value="1"/>
</dbReference>
<evidence type="ECO:0000256" key="6">
    <source>
        <dbReference type="ARBA" id="ARBA00022723"/>
    </source>
</evidence>
<proteinExistence type="inferred from homology"/>
<keyword evidence="8" id="KW-0408">Iron</keyword>
<name>A0A1M5WV27_9BACT</name>
<evidence type="ECO:0000256" key="9">
    <source>
        <dbReference type="ARBA" id="ARBA00023014"/>
    </source>
</evidence>
<keyword evidence="15" id="KW-1185">Reference proteome</keyword>
<evidence type="ECO:0000256" key="12">
    <source>
        <dbReference type="PIRSR" id="PIRSR603739-50"/>
    </source>
</evidence>
<dbReference type="Pfam" id="PF12544">
    <property type="entry name" value="LAM_C"/>
    <property type="match status" value="1"/>
</dbReference>
<dbReference type="PROSITE" id="PS51918">
    <property type="entry name" value="RADICAL_SAM"/>
    <property type="match status" value="1"/>
</dbReference>
<keyword evidence="4 11" id="KW-0004">4Fe-4S</keyword>
<evidence type="ECO:0000256" key="8">
    <source>
        <dbReference type="ARBA" id="ARBA00023004"/>
    </source>
</evidence>
<dbReference type="NCBIfam" id="TIGR00238">
    <property type="entry name" value="KamA family radical SAM protein"/>
    <property type="match status" value="1"/>
</dbReference>
<evidence type="ECO:0000256" key="1">
    <source>
        <dbReference type="ARBA" id="ARBA00001933"/>
    </source>
</evidence>
<evidence type="ECO:0000256" key="11">
    <source>
        <dbReference type="PIRSR" id="PIRSR004911-1"/>
    </source>
</evidence>
<dbReference type="RefSeq" id="WP_073376585.1">
    <property type="nucleotide sequence ID" value="NZ_FQXS01000015.1"/>
</dbReference>
<reference evidence="14 15" key="1">
    <citation type="submission" date="2016-11" db="EMBL/GenBank/DDBJ databases">
        <authorList>
            <person name="Jaros S."/>
            <person name="Januszkiewicz K."/>
            <person name="Wedrychowicz H."/>
        </authorList>
    </citation>
    <scope>NUCLEOTIDE SEQUENCE [LARGE SCALE GENOMIC DNA]</scope>
    <source>
        <strain evidence="14 15">DSM 9705</strain>
    </source>
</reference>
<protein>
    <submittedName>
        <fullName evidence="14">L-lysine 2,3-aminomutase</fullName>
    </submittedName>
</protein>
<keyword evidence="7 12" id="KW-0663">Pyridoxal phosphate</keyword>
<gene>
    <name evidence="14" type="ORF">SAMN02745124_02547</name>
</gene>
<dbReference type="Gene3D" id="3.20.20.70">
    <property type="entry name" value="Aldolase class I"/>
    <property type="match status" value="1"/>
</dbReference>
<sequence length="355" mass="39815">MTHWKHLLRQSITSYEELCHCFPGRIDPAVAAVIERYPLRINPYYLKLIRTTGLPLFLQAVPRPEELNDPVGIPDPLAEETLSPVPGIVHKYPDRVLFLVTNQCALFCRFCTRKRHVGRPSMPGGDSSFAAGLDYLKDHPEIKDVLLSGGDPLLLDDDRLDEILAALRAIPSVEIIRIGSRVPCTLPMRVTKKLCRTLKRYHPLFINTHFNHPAELTDEAQLACHRLADAGIPLGCQTVLLRGVNDSPAILRDLLRGLLRLRVKPYYLFQADLTNGTDHFRTTIEEGRAIMRELIGYLSGMAIPTYALDAPGGGGKIPLTPEYQVASHDIFRFQSYRGELCSYPEPPPPPTHFST</sequence>
<feature type="binding site" evidence="11">
    <location>
        <position position="111"/>
    </location>
    <ligand>
        <name>[4Fe-4S] cluster</name>
        <dbReference type="ChEBI" id="CHEBI:49883"/>
        <note>4Fe-4S-S-AdoMet</note>
    </ligand>
</feature>
<dbReference type="InterPro" id="IPR007197">
    <property type="entry name" value="rSAM"/>
</dbReference>
<organism evidence="14 15">
    <name type="scientific">Desulfofustis glycolicus DSM 9705</name>
    <dbReference type="NCBI Taxonomy" id="1121409"/>
    <lineage>
        <taxon>Bacteria</taxon>
        <taxon>Pseudomonadati</taxon>
        <taxon>Thermodesulfobacteriota</taxon>
        <taxon>Desulfobulbia</taxon>
        <taxon>Desulfobulbales</taxon>
        <taxon>Desulfocapsaceae</taxon>
        <taxon>Desulfofustis</taxon>
    </lineage>
</organism>
<dbReference type="Proteomes" id="UP000184139">
    <property type="component" value="Unassembled WGS sequence"/>
</dbReference>
<keyword evidence="6 11" id="KW-0479">Metal-binding</keyword>
<dbReference type="GO" id="GO:0051539">
    <property type="term" value="F:4 iron, 4 sulfur cluster binding"/>
    <property type="evidence" value="ECO:0007669"/>
    <property type="project" value="UniProtKB-KW"/>
</dbReference>
<evidence type="ECO:0000313" key="15">
    <source>
        <dbReference type="Proteomes" id="UP000184139"/>
    </source>
</evidence>
<evidence type="ECO:0000256" key="7">
    <source>
        <dbReference type="ARBA" id="ARBA00022898"/>
    </source>
</evidence>
<comment type="similarity">
    <text evidence="3">Belongs to the radical SAM superfamily. KamA family.</text>
</comment>
<dbReference type="InterPro" id="IPR058240">
    <property type="entry name" value="rSAM_sf"/>
</dbReference>
<dbReference type="InterPro" id="IPR013785">
    <property type="entry name" value="Aldolase_TIM"/>
</dbReference>
<dbReference type="SFLD" id="SFLDS00029">
    <property type="entry name" value="Radical_SAM"/>
    <property type="match status" value="1"/>
</dbReference>
<evidence type="ECO:0000313" key="14">
    <source>
        <dbReference type="EMBL" id="SHH91466.1"/>
    </source>
</evidence>
<feature type="modified residue" description="N6-(pyridoxal phosphate)lysine" evidence="12">
    <location>
        <position position="316"/>
    </location>
</feature>
<dbReference type="PANTHER" id="PTHR30538:SF1">
    <property type="entry name" value="L-LYSINE 2,3-AMINOMUTASE"/>
    <property type="match status" value="1"/>
</dbReference>
<dbReference type="STRING" id="1121409.SAMN02745124_02547"/>
<keyword evidence="10" id="KW-0413">Isomerase</keyword>
<keyword evidence="5" id="KW-0949">S-adenosyl-L-methionine</keyword>
<dbReference type="EMBL" id="FQXS01000015">
    <property type="protein sequence ID" value="SHH91466.1"/>
    <property type="molecule type" value="Genomic_DNA"/>
</dbReference>
<dbReference type="AlphaFoldDB" id="A0A1M5WV27"/>
<dbReference type="GO" id="GO:0016853">
    <property type="term" value="F:isomerase activity"/>
    <property type="evidence" value="ECO:0007669"/>
    <property type="project" value="UniProtKB-KW"/>
</dbReference>
<dbReference type="OrthoDB" id="9768064at2"/>
<accession>A0A1M5WV27</accession>
<dbReference type="SFLD" id="SFLDG01070">
    <property type="entry name" value="PLP-dependent"/>
    <property type="match status" value="1"/>
</dbReference>
<evidence type="ECO:0000256" key="2">
    <source>
        <dbReference type="ARBA" id="ARBA00001966"/>
    </source>
</evidence>
<comment type="cofactor">
    <cofactor evidence="1 12">
        <name>pyridoxal 5'-phosphate</name>
        <dbReference type="ChEBI" id="CHEBI:597326"/>
    </cofactor>
</comment>
<dbReference type="InterPro" id="IPR003739">
    <property type="entry name" value="Lys_aminomutase/Glu_NH3_mut"/>
</dbReference>